<proteinExistence type="predicted"/>
<evidence type="ECO:0000313" key="2">
    <source>
        <dbReference type="Proteomes" id="UP000242877"/>
    </source>
</evidence>
<reference evidence="1 2" key="1">
    <citation type="journal article" date="2016" name="Genome Biol. Evol.">
        <title>Divergent and convergent evolution of fungal pathogenicity.</title>
        <authorList>
            <person name="Shang Y."/>
            <person name="Xiao G."/>
            <person name="Zheng P."/>
            <person name="Cen K."/>
            <person name="Zhan S."/>
            <person name="Wang C."/>
        </authorList>
    </citation>
    <scope>NUCLEOTIDE SEQUENCE [LARGE SCALE GENOMIC DNA]</scope>
    <source>
        <strain evidence="1 2">ARSEF 7405</strain>
    </source>
</reference>
<dbReference type="AlphaFoldDB" id="A0A167VST5"/>
<protein>
    <submittedName>
        <fullName evidence="1">Uncharacterized protein</fullName>
    </submittedName>
</protein>
<name>A0A167VST5_9EURO</name>
<dbReference type="OrthoDB" id="10302095at2759"/>
<accession>A0A167VST5</accession>
<dbReference type="VEuPathDB" id="FungiDB:AAP_05223"/>
<organism evidence="1 2">
    <name type="scientific">Ascosphaera apis ARSEF 7405</name>
    <dbReference type="NCBI Taxonomy" id="392613"/>
    <lineage>
        <taxon>Eukaryota</taxon>
        <taxon>Fungi</taxon>
        <taxon>Dikarya</taxon>
        <taxon>Ascomycota</taxon>
        <taxon>Pezizomycotina</taxon>
        <taxon>Eurotiomycetes</taxon>
        <taxon>Eurotiomycetidae</taxon>
        <taxon>Onygenales</taxon>
        <taxon>Ascosphaeraceae</taxon>
        <taxon>Ascosphaera</taxon>
    </lineage>
</organism>
<keyword evidence="2" id="KW-1185">Reference proteome</keyword>
<evidence type="ECO:0000313" key="1">
    <source>
        <dbReference type="EMBL" id="KZZ87957.1"/>
    </source>
</evidence>
<dbReference type="Proteomes" id="UP000242877">
    <property type="component" value="Unassembled WGS sequence"/>
</dbReference>
<dbReference type="EMBL" id="AZGZ01000029">
    <property type="protein sequence ID" value="KZZ87957.1"/>
    <property type="molecule type" value="Genomic_DNA"/>
</dbReference>
<sequence>MASAAPRMEDKTYNRIRQRGKFEERLLTFQDTLGGIRERRRLVPKELGAIVHYRFTGEDRKDFIGRTRRLTKLPRNVIFACIKGVETENLDQLAVIRKANSQGHFGDRRFNDEISLMEVKALFPKIPSDKAEEVLQMVRRNVLLAIEEFEIIGWITSTAANQAMLRYILGIPKKTARKLSALGNDTFKTSCVEAFKARVITAEGYSRAMFCYATYLCPQAAMCLSFDGNSSQEQLASCINRAFALGLLDETMHDVAQVRNILQVPRCIALSALDLPETDGTPTGAITEYHIRQLVIEAEVSRPMAHREYFAAGRDYEKALRRLLWPDRATTSSSFQSFDSPGRVD</sequence>
<gene>
    <name evidence="1" type="ORF">AAP_05223</name>
</gene>
<comment type="caution">
    <text evidence="1">The sequence shown here is derived from an EMBL/GenBank/DDBJ whole genome shotgun (WGS) entry which is preliminary data.</text>
</comment>